<dbReference type="InterPro" id="IPR010266">
    <property type="entry name" value="NnrS"/>
</dbReference>
<feature type="transmembrane region" description="Helical" evidence="1">
    <location>
        <begin position="353"/>
        <end position="372"/>
    </location>
</feature>
<reference evidence="3" key="1">
    <citation type="submission" date="2016-10" db="EMBL/GenBank/DDBJ databases">
        <authorList>
            <person name="Varghese N."/>
            <person name="Submissions S."/>
        </authorList>
    </citation>
    <scope>NUCLEOTIDE SEQUENCE [LARGE SCALE GENOMIC DNA]</scope>
    <source>
        <strain evidence="3">CGMCC 1.10658</strain>
    </source>
</reference>
<feature type="transmembrane region" description="Helical" evidence="1">
    <location>
        <begin position="145"/>
        <end position="164"/>
    </location>
</feature>
<feature type="transmembrane region" description="Helical" evidence="1">
    <location>
        <begin position="262"/>
        <end position="286"/>
    </location>
</feature>
<sequence length="386" mass="42087">MIPIVDRSRIEALAPIWRMPFRPFFWGAAAWSLLVLLAWQAQLSGWALPGLRGGITWHAHEMLFGFAAAVVVGFLGTAMQTWTGIPSPHGRQLQLLVGLWLLARIGYLFAAIPLWLPLGAETGFFLLAAVLLGRRVMVARQWRNAFVLPALLALAGLALYHWLVPARQGHAALLTLLLMTGLILVIGGRVIPFFTARRFHLAQRDKLAAVEYGTHGVLVALLLAFAFGLPDMLLALLAFILGALQLVRALRWHPGAIWREPLVWSLHISYWFVILGLFLLACWWSGIAPAWRSGAVHALAVGGIGGLILAMISRVSLGHTGRLLAVPPLMPLAFAALSFSALARVFWAPAPAGFLAAVAAWVVGYGLFLVYYTPVLFRARPDGHPG</sequence>
<evidence type="ECO:0000256" key="1">
    <source>
        <dbReference type="SAM" id="Phobius"/>
    </source>
</evidence>
<dbReference type="STRING" id="658219.SAMN05216212_1125"/>
<feature type="transmembrane region" description="Helical" evidence="1">
    <location>
        <begin position="233"/>
        <end position="250"/>
    </location>
</feature>
<dbReference type="Pfam" id="PF05940">
    <property type="entry name" value="NnrS"/>
    <property type="match status" value="1"/>
</dbReference>
<keyword evidence="1" id="KW-1133">Transmembrane helix</keyword>
<protein>
    <submittedName>
        <fullName evidence="2">Uncharacterized protein involved in response to NO</fullName>
    </submittedName>
</protein>
<feature type="transmembrane region" description="Helical" evidence="1">
    <location>
        <begin position="298"/>
        <end position="317"/>
    </location>
</feature>
<feature type="transmembrane region" description="Helical" evidence="1">
    <location>
        <begin position="207"/>
        <end position="227"/>
    </location>
</feature>
<organism evidence="2 3">
    <name type="scientific">Microbulbifer yueqingensis</name>
    <dbReference type="NCBI Taxonomy" id="658219"/>
    <lineage>
        <taxon>Bacteria</taxon>
        <taxon>Pseudomonadati</taxon>
        <taxon>Pseudomonadota</taxon>
        <taxon>Gammaproteobacteria</taxon>
        <taxon>Cellvibrionales</taxon>
        <taxon>Microbulbiferaceae</taxon>
        <taxon>Microbulbifer</taxon>
    </lineage>
</organism>
<accession>A0A1G8XK38</accession>
<keyword evidence="1" id="KW-0472">Membrane</keyword>
<gene>
    <name evidence="2" type="ORF">SAMN05216212_1125</name>
</gene>
<proteinExistence type="predicted"/>
<evidence type="ECO:0000313" key="2">
    <source>
        <dbReference type="EMBL" id="SDJ90757.1"/>
    </source>
</evidence>
<name>A0A1G8XK38_9GAMM</name>
<evidence type="ECO:0000313" key="3">
    <source>
        <dbReference type="Proteomes" id="UP000199305"/>
    </source>
</evidence>
<feature type="transmembrane region" description="Helical" evidence="1">
    <location>
        <begin position="329"/>
        <end position="347"/>
    </location>
</feature>
<feature type="transmembrane region" description="Helical" evidence="1">
    <location>
        <begin position="170"/>
        <end position="195"/>
    </location>
</feature>
<dbReference type="Proteomes" id="UP000199305">
    <property type="component" value="Unassembled WGS sequence"/>
</dbReference>
<feature type="transmembrane region" description="Helical" evidence="1">
    <location>
        <begin position="21"/>
        <end position="42"/>
    </location>
</feature>
<keyword evidence="1" id="KW-0812">Transmembrane</keyword>
<dbReference type="RefSeq" id="WP_091509808.1">
    <property type="nucleotide sequence ID" value="NZ_FNFH01000002.1"/>
</dbReference>
<dbReference type="AlphaFoldDB" id="A0A1G8XK38"/>
<feature type="transmembrane region" description="Helical" evidence="1">
    <location>
        <begin position="62"/>
        <end position="83"/>
    </location>
</feature>
<keyword evidence="3" id="KW-1185">Reference proteome</keyword>
<dbReference type="OrthoDB" id="9770040at2"/>
<dbReference type="EMBL" id="FNFH01000002">
    <property type="protein sequence ID" value="SDJ90757.1"/>
    <property type="molecule type" value="Genomic_DNA"/>
</dbReference>
<feature type="transmembrane region" description="Helical" evidence="1">
    <location>
        <begin position="122"/>
        <end position="138"/>
    </location>
</feature>